<reference evidence="2" key="1">
    <citation type="submission" date="2022-11" db="UniProtKB">
        <authorList>
            <consortium name="WormBaseParasite"/>
        </authorList>
    </citation>
    <scope>IDENTIFICATION</scope>
</reference>
<organism evidence="1 2">
    <name type="scientific">Panagrolaimus sp. JU765</name>
    <dbReference type="NCBI Taxonomy" id="591449"/>
    <lineage>
        <taxon>Eukaryota</taxon>
        <taxon>Metazoa</taxon>
        <taxon>Ecdysozoa</taxon>
        <taxon>Nematoda</taxon>
        <taxon>Chromadorea</taxon>
        <taxon>Rhabditida</taxon>
        <taxon>Tylenchina</taxon>
        <taxon>Panagrolaimomorpha</taxon>
        <taxon>Panagrolaimoidea</taxon>
        <taxon>Panagrolaimidae</taxon>
        <taxon>Panagrolaimus</taxon>
    </lineage>
</organism>
<dbReference type="WBParaSite" id="JU765_v2.g12096.t1">
    <property type="protein sequence ID" value="JU765_v2.g12096.t1"/>
    <property type="gene ID" value="JU765_v2.g12096"/>
</dbReference>
<name>A0AC34Q1M6_9BILA</name>
<evidence type="ECO:0000313" key="1">
    <source>
        <dbReference type="Proteomes" id="UP000887576"/>
    </source>
</evidence>
<dbReference type="Proteomes" id="UP000887576">
    <property type="component" value="Unplaced"/>
</dbReference>
<accession>A0AC34Q1M6</accession>
<sequence length="600" mass="68027">MDLHFIAVFCCLLLQIRSEKVLISGTIGSLSVLEKGDNLEVSFLINEAKEFKYAVYDGFVAFPPTSDDCHKLVEKTRLVLPKKSLEKSVFPKTDLLGHSFVFFKNDEIHGCVTLILKSTKLKSINFSNKQYFGSLFAISFPDFIRILPQLSRHSFKEKSVVDFNLLPKCPDNFEEELPMDSGMIDIRNISAVDVMLNASSPEDVFLQIVNQNQPVICKKFDLLRPLIAWTPVLQLEQRDPFTAVEIKDNFKKIKILNCTDKNKIDVTKNLQLFGKNTAIFKKIQINGECLTLYPWKSAPAMMTKFLNPIFGEIFIVNVGGQYFLASDLVSIFDKDETKFLVKLSKNFVQSIGCLDFEEDYSANRTFILDAHKQQRPNDFRFYSLDSFLPFDELKSIEIDIGWTKICANLTFVASDGLKARGSLRSHNIASSRQVASLEFYENPLIAWTEVLFDHFEEIDDFVFHSRPIDSSITAGPPCSEVNIGPKTNSNWTSLIHESFIEKNKTRLLVHGKLLTDSRSILGQSILAQTKNAVACGTFVLENEERVAIAFFNDSVSGYIKMFDNPRNPTVPIRILYFLENGSKTEPETTNDVCATLFSIN</sequence>
<evidence type="ECO:0000313" key="2">
    <source>
        <dbReference type="WBParaSite" id="JU765_v2.g12096.t1"/>
    </source>
</evidence>
<proteinExistence type="predicted"/>
<protein>
    <submittedName>
        <fullName evidence="2">Uncharacterized protein</fullName>
    </submittedName>
</protein>